<keyword evidence="3" id="KW-1185">Reference proteome</keyword>
<dbReference type="AlphaFoldDB" id="A0A7W8CWZ7"/>
<accession>A0A7W8CWZ7</accession>
<dbReference type="PANTHER" id="PTHR30419">
    <property type="entry name" value="HTH-TYPE TRANSCRIPTIONAL REGULATOR YBHD"/>
    <property type="match status" value="1"/>
</dbReference>
<evidence type="ECO:0000313" key="3">
    <source>
        <dbReference type="Proteomes" id="UP000539953"/>
    </source>
</evidence>
<name>A0A7W8CWZ7_9FIRM</name>
<dbReference type="GO" id="GO:0005829">
    <property type="term" value="C:cytosol"/>
    <property type="evidence" value="ECO:0007669"/>
    <property type="project" value="TreeGrafter"/>
</dbReference>
<dbReference type="InterPro" id="IPR050950">
    <property type="entry name" value="HTH-type_LysR_regulators"/>
</dbReference>
<proteinExistence type="predicted"/>
<dbReference type="GO" id="GO:0003700">
    <property type="term" value="F:DNA-binding transcription factor activity"/>
    <property type="evidence" value="ECO:0007669"/>
    <property type="project" value="InterPro"/>
</dbReference>
<dbReference type="SUPFAM" id="SSF46785">
    <property type="entry name" value="Winged helix' DNA-binding domain"/>
    <property type="match status" value="1"/>
</dbReference>
<dbReference type="Proteomes" id="UP000539953">
    <property type="component" value="Unassembled WGS sequence"/>
</dbReference>
<keyword evidence="2" id="KW-0238">DNA-binding</keyword>
<dbReference type="EMBL" id="JACHHK010000003">
    <property type="protein sequence ID" value="MBB5183133.1"/>
    <property type="molecule type" value="Genomic_DNA"/>
</dbReference>
<protein>
    <submittedName>
        <fullName evidence="2">DNA-binding transcriptional LysR family regulator</fullName>
    </submittedName>
</protein>
<dbReference type="Pfam" id="PF00126">
    <property type="entry name" value="HTH_1"/>
    <property type="match status" value="1"/>
</dbReference>
<sequence length="91" mass="10170">MLTYEEMQYLVAFSRIGTLSGVARGFHISQPSVSRAMQKAEEVFGVPLFDRKRNHIQLNGSGELAAKRIEKILAEIDDLIRTIKAFSKSAS</sequence>
<dbReference type="Gene3D" id="1.10.10.10">
    <property type="entry name" value="Winged helix-like DNA-binding domain superfamily/Winged helix DNA-binding domain"/>
    <property type="match status" value="1"/>
</dbReference>
<dbReference type="PRINTS" id="PR00039">
    <property type="entry name" value="HTHLYSR"/>
</dbReference>
<comment type="caution">
    <text evidence="2">The sequence shown here is derived from an EMBL/GenBank/DDBJ whole genome shotgun (WGS) entry which is preliminary data.</text>
</comment>
<gene>
    <name evidence="2" type="ORF">HNQ47_001153</name>
</gene>
<dbReference type="RefSeq" id="WP_183328421.1">
    <property type="nucleotide sequence ID" value="NZ_JACHHK010000003.1"/>
</dbReference>
<dbReference type="GO" id="GO:0003677">
    <property type="term" value="F:DNA binding"/>
    <property type="evidence" value="ECO:0007669"/>
    <property type="project" value="UniProtKB-KW"/>
</dbReference>
<dbReference type="PROSITE" id="PS50931">
    <property type="entry name" value="HTH_LYSR"/>
    <property type="match status" value="1"/>
</dbReference>
<dbReference type="InterPro" id="IPR036388">
    <property type="entry name" value="WH-like_DNA-bd_sf"/>
</dbReference>
<evidence type="ECO:0000259" key="1">
    <source>
        <dbReference type="PROSITE" id="PS50931"/>
    </source>
</evidence>
<dbReference type="InterPro" id="IPR036390">
    <property type="entry name" value="WH_DNA-bd_sf"/>
</dbReference>
<dbReference type="InterPro" id="IPR000847">
    <property type="entry name" value="LysR_HTH_N"/>
</dbReference>
<reference evidence="2 3" key="1">
    <citation type="submission" date="2020-08" db="EMBL/GenBank/DDBJ databases">
        <title>Genomic Encyclopedia of Type Strains, Phase IV (KMG-IV): sequencing the most valuable type-strain genomes for metagenomic binning, comparative biology and taxonomic classification.</title>
        <authorList>
            <person name="Goeker M."/>
        </authorList>
    </citation>
    <scope>NUCLEOTIDE SEQUENCE [LARGE SCALE GENOMIC DNA]</scope>
    <source>
        <strain evidence="2 3">DSM 25799</strain>
    </source>
</reference>
<organism evidence="2 3">
    <name type="scientific">Catenisphaera adipataccumulans</name>
    <dbReference type="NCBI Taxonomy" id="700500"/>
    <lineage>
        <taxon>Bacteria</taxon>
        <taxon>Bacillati</taxon>
        <taxon>Bacillota</taxon>
        <taxon>Erysipelotrichia</taxon>
        <taxon>Erysipelotrichales</taxon>
        <taxon>Erysipelotrichaceae</taxon>
        <taxon>Catenisphaera</taxon>
    </lineage>
</organism>
<dbReference type="PANTHER" id="PTHR30419:SF8">
    <property type="entry name" value="NITROGEN ASSIMILATION TRANSCRIPTIONAL ACTIVATOR-RELATED"/>
    <property type="match status" value="1"/>
</dbReference>
<feature type="domain" description="HTH lysR-type" evidence="1">
    <location>
        <begin position="2"/>
        <end position="59"/>
    </location>
</feature>
<evidence type="ECO:0000313" key="2">
    <source>
        <dbReference type="EMBL" id="MBB5183133.1"/>
    </source>
</evidence>